<evidence type="ECO:0000256" key="1">
    <source>
        <dbReference type="SAM" id="MobiDB-lite"/>
    </source>
</evidence>
<gene>
    <name evidence="2" type="ORF">TrLO_g15847</name>
</gene>
<feature type="region of interest" description="Disordered" evidence="1">
    <location>
        <begin position="192"/>
        <end position="215"/>
    </location>
</feature>
<name>A0A9W7AV39_9STRA</name>
<dbReference type="Proteomes" id="UP001165122">
    <property type="component" value="Unassembled WGS sequence"/>
</dbReference>
<protein>
    <submittedName>
        <fullName evidence="2">Uncharacterized protein</fullName>
    </submittedName>
</protein>
<dbReference type="EMBL" id="BRXW01000698">
    <property type="protein sequence ID" value="GMH74485.1"/>
    <property type="molecule type" value="Genomic_DNA"/>
</dbReference>
<reference evidence="3" key="1">
    <citation type="journal article" date="2023" name="Commun. Biol.">
        <title>Genome analysis of Parmales, the sister group of diatoms, reveals the evolutionary specialization of diatoms from phago-mixotrophs to photoautotrophs.</title>
        <authorList>
            <person name="Ban H."/>
            <person name="Sato S."/>
            <person name="Yoshikawa S."/>
            <person name="Yamada K."/>
            <person name="Nakamura Y."/>
            <person name="Ichinomiya M."/>
            <person name="Sato N."/>
            <person name="Blanc-Mathieu R."/>
            <person name="Endo H."/>
            <person name="Kuwata A."/>
            <person name="Ogata H."/>
        </authorList>
    </citation>
    <scope>NUCLEOTIDE SEQUENCE [LARGE SCALE GENOMIC DNA]</scope>
    <source>
        <strain evidence="3">NIES 3700</strain>
    </source>
</reference>
<dbReference type="AlphaFoldDB" id="A0A9W7AV39"/>
<proteinExistence type="predicted"/>
<sequence length="240" mass="27357">MLELLTVDEMKACGDTDAAIQATVYEKKATLGENESAMADIVDYTARENTTILQTQMFKELKVADVDAAQITFNKLKAFCGEQAKRLGNLIAVVINKYKTTDPRRFEPFEQVLNKKYNIYGLKNNCLQETFDQPPNLHMNLEIKDGWLCEVQMLFRNILLTKKELHKFYDVNRTDAPFVVAGKLFKSNETDVKPRSSTIQPDSSETPLLKAMKAKDTQLEEAKKEITSLKNKLQEKSPRP</sequence>
<feature type="compositionally biased region" description="Polar residues" evidence="1">
    <location>
        <begin position="195"/>
        <end position="206"/>
    </location>
</feature>
<evidence type="ECO:0000313" key="2">
    <source>
        <dbReference type="EMBL" id="GMH74485.1"/>
    </source>
</evidence>
<evidence type="ECO:0000313" key="3">
    <source>
        <dbReference type="Proteomes" id="UP001165122"/>
    </source>
</evidence>
<keyword evidence="3" id="KW-1185">Reference proteome</keyword>
<accession>A0A9W7AV39</accession>
<organism evidence="2 3">
    <name type="scientific">Triparma laevis f. longispina</name>
    <dbReference type="NCBI Taxonomy" id="1714387"/>
    <lineage>
        <taxon>Eukaryota</taxon>
        <taxon>Sar</taxon>
        <taxon>Stramenopiles</taxon>
        <taxon>Ochrophyta</taxon>
        <taxon>Bolidophyceae</taxon>
        <taxon>Parmales</taxon>
        <taxon>Triparmaceae</taxon>
        <taxon>Triparma</taxon>
    </lineage>
</organism>
<comment type="caution">
    <text evidence="2">The sequence shown here is derived from an EMBL/GenBank/DDBJ whole genome shotgun (WGS) entry which is preliminary data.</text>
</comment>